<feature type="repeat" description="TPR" evidence="1">
    <location>
        <begin position="108"/>
        <end position="141"/>
    </location>
</feature>
<feature type="signal peptide" evidence="2">
    <location>
        <begin position="1"/>
        <end position="24"/>
    </location>
</feature>
<keyword evidence="2" id="KW-0732">Signal</keyword>
<name>Q21MN4_SACD2</name>
<dbReference type="PROSITE" id="PS50005">
    <property type="entry name" value="TPR"/>
    <property type="match status" value="1"/>
</dbReference>
<dbReference type="GeneID" id="98612467"/>
<accession>Q21MN4</accession>
<dbReference type="SMART" id="SM00028">
    <property type="entry name" value="TPR"/>
    <property type="match status" value="3"/>
</dbReference>
<dbReference type="PROSITE" id="PS51257">
    <property type="entry name" value="PROKAR_LIPOPROTEIN"/>
    <property type="match status" value="1"/>
</dbReference>
<dbReference type="KEGG" id="sde:Sde_0783"/>
<dbReference type="InterPro" id="IPR019734">
    <property type="entry name" value="TPR_rpt"/>
</dbReference>
<gene>
    <name evidence="3" type="ordered locus">Sde_0783</name>
</gene>
<dbReference type="PANTHER" id="PTHR12558">
    <property type="entry name" value="CELL DIVISION CYCLE 16,23,27"/>
    <property type="match status" value="1"/>
</dbReference>
<feature type="chain" id="PRO_5004200486" evidence="2">
    <location>
        <begin position="25"/>
        <end position="239"/>
    </location>
</feature>
<dbReference type="STRING" id="203122.Sde_0783"/>
<dbReference type="InterPro" id="IPR011990">
    <property type="entry name" value="TPR-like_helical_dom_sf"/>
</dbReference>
<dbReference type="AlphaFoldDB" id="Q21MN4"/>
<protein>
    <submittedName>
        <fullName evidence="3">Tetratricopeptide TPR_2</fullName>
    </submittedName>
</protein>
<evidence type="ECO:0000313" key="4">
    <source>
        <dbReference type="Proteomes" id="UP000001947"/>
    </source>
</evidence>
<dbReference type="SUPFAM" id="SSF48452">
    <property type="entry name" value="TPR-like"/>
    <property type="match status" value="1"/>
</dbReference>
<evidence type="ECO:0000313" key="3">
    <source>
        <dbReference type="EMBL" id="ABD80045.1"/>
    </source>
</evidence>
<reference evidence="3 4" key="1">
    <citation type="journal article" date="2008" name="PLoS Genet.">
        <title>Complete genome sequence of the complex carbohydrate-degrading marine bacterium, Saccharophagus degradans strain 2-40 T.</title>
        <authorList>
            <person name="Weiner R.M."/>
            <person name="Taylor L.E.II."/>
            <person name="Henrissat B."/>
            <person name="Hauser L."/>
            <person name="Land M."/>
            <person name="Coutinho P.M."/>
            <person name="Rancurel C."/>
            <person name="Saunders E.H."/>
            <person name="Longmire A.G."/>
            <person name="Zhang H."/>
            <person name="Bayer E.A."/>
            <person name="Gilbert H.J."/>
            <person name="Larimer F."/>
            <person name="Zhulin I.B."/>
            <person name="Ekborg N.A."/>
            <person name="Lamed R."/>
            <person name="Richardson P.M."/>
            <person name="Borovok I."/>
            <person name="Hutcheson S."/>
        </authorList>
    </citation>
    <scope>NUCLEOTIDE SEQUENCE [LARGE SCALE GENOMIC DNA]</scope>
    <source>
        <strain evidence="4">2-40 / ATCC 43961 / DSM 17024</strain>
    </source>
</reference>
<proteinExistence type="predicted"/>
<dbReference type="OrthoDB" id="8929480at2"/>
<dbReference type="RefSeq" id="WP_011467266.1">
    <property type="nucleotide sequence ID" value="NC_007912.1"/>
</dbReference>
<keyword evidence="1" id="KW-0802">TPR repeat</keyword>
<dbReference type="Proteomes" id="UP000001947">
    <property type="component" value="Chromosome"/>
</dbReference>
<dbReference type="Gene3D" id="1.25.40.10">
    <property type="entry name" value="Tetratricopeptide repeat domain"/>
    <property type="match status" value="1"/>
</dbReference>
<evidence type="ECO:0000256" key="2">
    <source>
        <dbReference type="SAM" id="SignalP"/>
    </source>
</evidence>
<dbReference type="HOGENOM" id="CLU_097839_0_0_6"/>
<dbReference type="EMBL" id="CP000282">
    <property type="protein sequence ID" value="ABD80045.1"/>
    <property type="molecule type" value="Genomic_DNA"/>
</dbReference>
<sequence length="239" mass="26185">MRPQLPTCLCLVLLLITACGTQQSKQVATQPDKPSVAHHLSKGYEYISAGSAKKAAHELEAALAICDLKYAAAEQTIYSARSSTEALAYLMIAAAKDEAAEVDNTDCSDSLYLMGYVSLDFGRVDEAEAYLKRAVNLAPSNAMYLSELGHVYHLRRDWEAALDIFTRAEQAANSFSPDAVKIGELLRAKRGVGYTLIELGELDKAEVKFNECLAFDKNDAGAIRELKYIQSIRSNPEKP</sequence>
<organism evidence="3 4">
    <name type="scientific">Saccharophagus degradans (strain 2-40 / ATCC 43961 / DSM 17024)</name>
    <dbReference type="NCBI Taxonomy" id="203122"/>
    <lineage>
        <taxon>Bacteria</taxon>
        <taxon>Pseudomonadati</taxon>
        <taxon>Pseudomonadota</taxon>
        <taxon>Gammaproteobacteria</taxon>
        <taxon>Cellvibrionales</taxon>
        <taxon>Cellvibrionaceae</taxon>
        <taxon>Saccharophagus</taxon>
    </lineage>
</organism>
<evidence type="ECO:0000256" key="1">
    <source>
        <dbReference type="PROSITE-ProRule" id="PRU00339"/>
    </source>
</evidence>
<dbReference type="Pfam" id="PF13432">
    <property type="entry name" value="TPR_16"/>
    <property type="match status" value="1"/>
</dbReference>
<dbReference type="PANTHER" id="PTHR12558:SF13">
    <property type="entry name" value="CELL DIVISION CYCLE PROTEIN 27 HOMOLOG"/>
    <property type="match status" value="1"/>
</dbReference>
<keyword evidence="4" id="KW-1185">Reference proteome</keyword>
<dbReference type="eggNOG" id="COG0457">
    <property type="taxonomic scope" value="Bacteria"/>
</dbReference>